<evidence type="ECO:0000256" key="1">
    <source>
        <dbReference type="SAM" id="MobiDB-lite"/>
    </source>
</evidence>
<feature type="compositionally biased region" description="Basic residues" evidence="1">
    <location>
        <begin position="21"/>
        <end position="67"/>
    </location>
</feature>
<evidence type="ECO:0000313" key="2">
    <source>
        <dbReference type="EMBL" id="ARF10686.1"/>
    </source>
</evidence>
<proteinExistence type="predicted"/>
<sequence length="291" mass="34044">MSSTISNNHRIRIKPGDKSPIKKHNEHNKHNHNKHHKHNKHHNNHKHHSNKYNKHHKYHEHKHHDHKYHNETTSQENTDCNKCDTTNTTCNTTNTTCNTTNTTCNTTNTTCNTLSNTLTTLCNTTTKTTEYDTSSYPSSIIAKRHKSEYKNKKHHHSHRHASENGKSLCLNKLQIKFSNISYNKKKTIMCSAIKYKKYIHIWSSINVNNLIVKNMSGNIRIKTLHHCENKIISGNITIFNKDTNTSYSGIIYKDPEYEKSCLLCYNFSNRPLMQLYNKMDGILQFNIYIQE</sequence>
<name>A0A1V0SG29_9VIRU</name>
<organism evidence="2">
    <name type="scientific">Hokovirus HKV1</name>
    <dbReference type="NCBI Taxonomy" id="1977638"/>
    <lineage>
        <taxon>Viruses</taxon>
        <taxon>Varidnaviria</taxon>
        <taxon>Bamfordvirae</taxon>
        <taxon>Nucleocytoviricota</taxon>
        <taxon>Megaviricetes</taxon>
        <taxon>Imitervirales</taxon>
        <taxon>Mimiviridae</taxon>
        <taxon>Klosneuvirinae</taxon>
        <taxon>Hokovirus</taxon>
    </lineage>
</organism>
<accession>A0A1V0SG29</accession>
<feature type="region of interest" description="Disordered" evidence="1">
    <location>
        <begin position="1"/>
        <end position="79"/>
    </location>
</feature>
<reference evidence="2" key="1">
    <citation type="journal article" date="2017" name="Science">
        <title>Giant viruses with an expanded complement of translation system components.</title>
        <authorList>
            <person name="Schulz F."/>
            <person name="Yutin N."/>
            <person name="Ivanova N.N."/>
            <person name="Ortega D.R."/>
            <person name="Lee T.K."/>
            <person name="Vierheilig J."/>
            <person name="Daims H."/>
            <person name="Horn M."/>
            <person name="Wagner M."/>
            <person name="Jensen G.J."/>
            <person name="Kyrpides N.C."/>
            <person name="Koonin E.V."/>
            <person name="Woyke T."/>
        </authorList>
    </citation>
    <scope>NUCLEOTIDE SEQUENCE</scope>
    <source>
        <strain evidence="2">HKV1</strain>
    </source>
</reference>
<dbReference type="EMBL" id="KY684104">
    <property type="protein sequence ID" value="ARF10686.1"/>
    <property type="molecule type" value="Genomic_DNA"/>
</dbReference>
<gene>
    <name evidence="2" type="ORF">Hokovirus_2_213</name>
</gene>
<protein>
    <submittedName>
        <fullName evidence="2">Uncharacterized protein</fullName>
    </submittedName>
</protein>